<accession>A0A1X6NS78</accession>
<dbReference type="Pfam" id="PF02230">
    <property type="entry name" value="Abhydrolase_2"/>
    <property type="match status" value="1"/>
</dbReference>
<dbReference type="PANTHER" id="PTHR10655:SF17">
    <property type="entry name" value="LYSOPHOSPHOLIPASE-LIKE PROTEIN 1"/>
    <property type="match status" value="1"/>
</dbReference>
<evidence type="ECO:0000313" key="4">
    <source>
        <dbReference type="EMBL" id="OSX71438.1"/>
    </source>
</evidence>
<sequence length="299" mass="29818">MPPPPPPPCRRRRRWRTTLGAAAAVAAAAAALVAAAAPTPVGARLSGDAFLASLPPDPRTRGDTHGGPGASLPVAPLPGAGVAAVRGRPAAVVVLHGSASSGPETLNVVRALLLLTFRIRAYTHWVAPTAVGVDGATGSWFGSTRNASAPGGRSFDGPTLSAAAARIEAIVANERARGVPRARVAVVGFSQGGALALEVGRRLGQSGGGGPLAGWVVGAGFVADVGRWEGVTGLRGRLLMLHGADDAVVPLAAARESAAVVAAAGWNVTLEVLPNEGHVITSPSAVGQALAFLSEVLPP</sequence>
<dbReference type="GO" id="GO:0016787">
    <property type="term" value="F:hydrolase activity"/>
    <property type="evidence" value="ECO:0007669"/>
    <property type="project" value="UniProtKB-KW"/>
</dbReference>
<dbReference type="PROSITE" id="PS51318">
    <property type="entry name" value="TAT"/>
    <property type="match status" value="1"/>
</dbReference>
<evidence type="ECO:0000256" key="1">
    <source>
        <dbReference type="ARBA" id="ARBA00006499"/>
    </source>
</evidence>
<dbReference type="AlphaFoldDB" id="A0A1X6NS78"/>
<dbReference type="SUPFAM" id="SSF53474">
    <property type="entry name" value="alpha/beta-Hydrolases"/>
    <property type="match status" value="1"/>
</dbReference>
<dbReference type="InterPro" id="IPR003140">
    <property type="entry name" value="PLipase/COase/thioEstase"/>
</dbReference>
<feature type="domain" description="Phospholipase/carboxylesterase/thioesterase" evidence="3">
    <location>
        <begin position="90"/>
        <end position="294"/>
    </location>
</feature>
<name>A0A1X6NS78_PORUM</name>
<dbReference type="PANTHER" id="PTHR10655">
    <property type="entry name" value="LYSOPHOSPHOLIPASE-RELATED"/>
    <property type="match status" value="1"/>
</dbReference>
<comment type="similarity">
    <text evidence="1">Belongs to the AB hydrolase superfamily. AB hydrolase 2 family.</text>
</comment>
<dbReference type="InterPro" id="IPR006311">
    <property type="entry name" value="TAT_signal"/>
</dbReference>
<proteinExistence type="inferred from homology"/>
<keyword evidence="2" id="KW-0378">Hydrolase</keyword>
<evidence type="ECO:0000313" key="5">
    <source>
        <dbReference type="Proteomes" id="UP000218209"/>
    </source>
</evidence>
<dbReference type="EMBL" id="KV919134">
    <property type="protein sequence ID" value="OSX71438.1"/>
    <property type="molecule type" value="Genomic_DNA"/>
</dbReference>
<keyword evidence="5" id="KW-1185">Reference proteome</keyword>
<dbReference type="InterPro" id="IPR029058">
    <property type="entry name" value="AB_hydrolase_fold"/>
</dbReference>
<reference evidence="4 5" key="1">
    <citation type="submission" date="2017-03" db="EMBL/GenBank/DDBJ databases">
        <title>WGS assembly of Porphyra umbilicalis.</title>
        <authorList>
            <person name="Brawley S.H."/>
            <person name="Blouin N.A."/>
            <person name="Ficko-Blean E."/>
            <person name="Wheeler G.L."/>
            <person name="Lohr M."/>
            <person name="Goodson H.V."/>
            <person name="Jenkins J.W."/>
            <person name="Blaby-Haas C.E."/>
            <person name="Helliwell K.E."/>
            <person name="Chan C."/>
            <person name="Marriage T."/>
            <person name="Bhattacharya D."/>
            <person name="Klein A.S."/>
            <person name="Badis Y."/>
            <person name="Brodie J."/>
            <person name="Cao Y."/>
            <person name="Collen J."/>
            <person name="Dittami S.M."/>
            <person name="Gachon C.M."/>
            <person name="Green B.R."/>
            <person name="Karpowicz S."/>
            <person name="Kim J.W."/>
            <person name="Kudahl U."/>
            <person name="Lin S."/>
            <person name="Michel G."/>
            <person name="Mittag M."/>
            <person name="Olson B.J."/>
            <person name="Pangilinan J."/>
            <person name="Peng Y."/>
            <person name="Qiu H."/>
            <person name="Shu S."/>
            <person name="Singer J.T."/>
            <person name="Smith A.G."/>
            <person name="Sprecher B.N."/>
            <person name="Wagner V."/>
            <person name="Wang W."/>
            <person name="Wang Z.-Y."/>
            <person name="Yan J."/>
            <person name="Yarish C."/>
            <person name="Zoeuner-Riek S."/>
            <person name="Zhuang Y."/>
            <person name="Zou Y."/>
            <person name="Lindquist E.A."/>
            <person name="Grimwood J."/>
            <person name="Barry K."/>
            <person name="Rokhsar D.S."/>
            <person name="Schmutz J."/>
            <person name="Stiller J.W."/>
            <person name="Grossman A.R."/>
            <person name="Prochnik S.E."/>
        </authorList>
    </citation>
    <scope>NUCLEOTIDE SEQUENCE [LARGE SCALE GENOMIC DNA]</scope>
    <source>
        <strain evidence="4">4086291</strain>
    </source>
</reference>
<protein>
    <recommendedName>
        <fullName evidence="3">Phospholipase/carboxylesterase/thioesterase domain-containing protein</fullName>
    </recommendedName>
</protein>
<dbReference type="InterPro" id="IPR050565">
    <property type="entry name" value="LYPA1-2/EST-like"/>
</dbReference>
<dbReference type="Proteomes" id="UP000218209">
    <property type="component" value="Unassembled WGS sequence"/>
</dbReference>
<evidence type="ECO:0000259" key="3">
    <source>
        <dbReference type="Pfam" id="PF02230"/>
    </source>
</evidence>
<dbReference type="Gene3D" id="3.40.50.1820">
    <property type="entry name" value="alpha/beta hydrolase"/>
    <property type="match status" value="1"/>
</dbReference>
<gene>
    <name evidence="4" type="ORF">BU14_0533s0003</name>
</gene>
<organism evidence="4 5">
    <name type="scientific">Porphyra umbilicalis</name>
    <name type="common">Purple laver</name>
    <name type="synonym">Red alga</name>
    <dbReference type="NCBI Taxonomy" id="2786"/>
    <lineage>
        <taxon>Eukaryota</taxon>
        <taxon>Rhodophyta</taxon>
        <taxon>Bangiophyceae</taxon>
        <taxon>Bangiales</taxon>
        <taxon>Bangiaceae</taxon>
        <taxon>Porphyra</taxon>
    </lineage>
</organism>
<evidence type="ECO:0000256" key="2">
    <source>
        <dbReference type="ARBA" id="ARBA00022801"/>
    </source>
</evidence>